<name>A0A3A1PIU4_9SPHN</name>
<evidence type="ECO:0000313" key="2">
    <source>
        <dbReference type="EMBL" id="RIV93483.1"/>
    </source>
</evidence>
<dbReference type="EMBL" id="QXFM01000001">
    <property type="protein sequence ID" value="RIV93483.1"/>
    <property type="molecule type" value="Genomic_DNA"/>
</dbReference>
<feature type="signal peptide" evidence="1">
    <location>
        <begin position="1"/>
        <end position="28"/>
    </location>
</feature>
<dbReference type="AlphaFoldDB" id="A0A3A1PIU4"/>
<accession>A0A3A1PIU4</accession>
<evidence type="ECO:0000256" key="1">
    <source>
        <dbReference type="SAM" id="SignalP"/>
    </source>
</evidence>
<protein>
    <submittedName>
        <fullName evidence="2">DUF541 domain-containing protein</fullName>
    </submittedName>
</protein>
<comment type="caution">
    <text evidence="2">The sequence shown here is derived from an EMBL/GenBank/DDBJ whole genome shotgun (WGS) entry which is preliminary data.</text>
</comment>
<gene>
    <name evidence="2" type="ORF">D2V17_00055</name>
</gene>
<dbReference type="InterPro" id="IPR007497">
    <property type="entry name" value="SIMPL/DUF541"/>
</dbReference>
<dbReference type="PANTHER" id="PTHR34387">
    <property type="entry name" value="SLR1258 PROTEIN"/>
    <property type="match status" value="1"/>
</dbReference>
<dbReference type="OrthoDB" id="9813144at2"/>
<organism evidence="2 3">
    <name type="scientific">Aurantiacibacter xanthus</name>
    <dbReference type="NCBI Taxonomy" id="1784712"/>
    <lineage>
        <taxon>Bacteria</taxon>
        <taxon>Pseudomonadati</taxon>
        <taxon>Pseudomonadota</taxon>
        <taxon>Alphaproteobacteria</taxon>
        <taxon>Sphingomonadales</taxon>
        <taxon>Erythrobacteraceae</taxon>
        <taxon>Aurantiacibacter</taxon>
    </lineage>
</organism>
<evidence type="ECO:0000313" key="3">
    <source>
        <dbReference type="Proteomes" id="UP000265366"/>
    </source>
</evidence>
<keyword evidence="3" id="KW-1185">Reference proteome</keyword>
<sequence length="245" mass="25349">MSRLSISALAASAALAATGPLAASPAAAADVAISSQGPVVELQVSQQVLSDPDKATINAGVTTRGATAVQAMQANAAQMERVLAQVTSLGVPANRVQTSGITLNPQYDYSNNQPPQFMGYEATNTVTLELRDLDRIGPVLDALVAAGATNLNGPMWAIVDDSSAKQTAREGAFAKARKQAEDYARMAGFGSARLLAVEETLDYGTPMYDRVALQSSAGAPPAATPTRPGQVATQVTLTVKYALEQ</sequence>
<dbReference type="PANTHER" id="PTHR34387:SF2">
    <property type="entry name" value="SLR1258 PROTEIN"/>
    <property type="match status" value="1"/>
</dbReference>
<feature type="chain" id="PRO_5017341105" evidence="1">
    <location>
        <begin position="29"/>
        <end position="245"/>
    </location>
</feature>
<dbReference type="Pfam" id="PF04402">
    <property type="entry name" value="SIMPL"/>
    <property type="match status" value="1"/>
</dbReference>
<dbReference type="GO" id="GO:0006974">
    <property type="term" value="P:DNA damage response"/>
    <property type="evidence" value="ECO:0007669"/>
    <property type="project" value="TreeGrafter"/>
</dbReference>
<dbReference type="RefSeq" id="WP_119591106.1">
    <property type="nucleotide sequence ID" value="NZ_QXFM01000001.1"/>
</dbReference>
<reference evidence="2 3" key="1">
    <citation type="submission" date="2018-08" db="EMBL/GenBank/DDBJ databases">
        <title>Erythrobacter zhengii sp.nov., a bacterium isolated from deep-sea sediment.</title>
        <authorList>
            <person name="Fang C."/>
            <person name="Wu Y.-H."/>
            <person name="Sun C."/>
            <person name="Wang H."/>
            <person name="Cheng H."/>
            <person name="Meng F.-X."/>
            <person name="Wang C.-S."/>
            <person name="Xu X.-W."/>
        </authorList>
    </citation>
    <scope>NUCLEOTIDE SEQUENCE [LARGE SCALE GENOMIC DNA]</scope>
    <source>
        <strain evidence="2 3">CCTCC AB 2015396</strain>
    </source>
</reference>
<dbReference type="Proteomes" id="UP000265366">
    <property type="component" value="Unassembled WGS sequence"/>
</dbReference>
<dbReference type="Gene3D" id="3.30.110.170">
    <property type="entry name" value="Protein of unknown function (DUF541), domain 1"/>
    <property type="match status" value="1"/>
</dbReference>
<dbReference type="InterPro" id="IPR052022">
    <property type="entry name" value="26kDa_periplasmic_antigen"/>
</dbReference>
<proteinExistence type="predicted"/>
<keyword evidence="1" id="KW-0732">Signal</keyword>
<dbReference type="Gene3D" id="3.30.70.2970">
    <property type="entry name" value="Protein of unknown function (DUF541), domain 2"/>
    <property type="match status" value="1"/>
</dbReference>